<sequence length="300" mass="34415">MLFWLHTILGPPDDQLCGALMRLAVKENLKHDEILAALAKEFNYHIKERTLNNLLNKFSIPTTQRNAKNMSNGLKEFLVIEKLEHDPYHRRGPNSIKTLLQQDNTPIPRDTIRAIQRQHENPANCLLRTPSGQKLRIERKALTVLGPNQEMHSDGHEKLGPTALDMWGVGIPIYGFHQHVGHITFLQAVSDARRADIVGHLHLDMIEECGYYIPVQVTVDKGSETGEMFAQQVALHQVYSPDKFSNLDEWPAFIAVKSTRNIIGEAMWYWFRQFSGKDLADILREGKFNGYFHGHKQDHR</sequence>
<dbReference type="PANTHER" id="PTHR46177">
    <property type="entry name" value="INTEGRASE CATALYTIC DOMAIN-CONTAINING PROTEIN"/>
    <property type="match status" value="1"/>
</dbReference>
<name>A0ABR1IYA2_9AGAR</name>
<organism evidence="1 2">
    <name type="scientific">Marasmiellus scandens</name>
    <dbReference type="NCBI Taxonomy" id="2682957"/>
    <lineage>
        <taxon>Eukaryota</taxon>
        <taxon>Fungi</taxon>
        <taxon>Dikarya</taxon>
        <taxon>Basidiomycota</taxon>
        <taxon>Agaricomycotina</taxon>
        <taxon>Agaricomycetes</taxon>
        <taxon>Agaricomycetidae</taxon>
        <taxon>Agaricales</taxon>
        <taxon>Marasmiineae</taxon>
        <taxon>Omphalotaceae</taxon>
        <taxon>Marasmiellus</taxon>
    </lineage>
</organism>
<evidence type="ECO:0008006" key="3">
    <source>
        <dbReference type="Google" id="ProtNLM"/>
    </source>
</evidence>
<dbReference type="PANTHER" id="PTHR46177:SF1">
    <property type="entry name" value="INTEGRASE CATALYTIC DOMAIN-CONTAINING PROTEIN"/>
    <property type="match status" value="1"/>
</dbReference>
<evidence type="ECO:0000313" key="1">
    <source>
        <dbReference type="EMBL" id="KAK7442089.1"/>
    </source>
</evidence>
<comment type="caution">
    <text evidence="1">The sequence shown here is derived from an EMBL/GenBank/DDBJ whole genome shotgun (WGS) entry which is preliminary data.</text>
</comment>
<gene>
    <name evidence="1" type="ORF">VKT23_016363</name>
</gene>
<accession>A0ABR1IYA2</accession>
<keyword evidence="2" id="KW-1185">Reference proteome</keyword>
<dbReference type="EMBL" id="JBANRG010000060">
    <property type="protein sequence ID" value="KAK7442089.1"/>
    <property type="molecule type" value="Genomic_DNA"/>
</dbReference>
<evidence type="ECO:0000313" key="2">
    <source>
        <dbReference type="Proteomes" id="UP001498398"/>
    </source>
</evidence>
<protein>
    <recommendedName>
        <fullName evidence="3">Transposase</fullName>
    </recommendedName>
</protein>
<dbReference type="Proteomes" id="UP001498398">
    <property type="component" value="Unassembled WGS sequence"/>
</dbReference>
<proteinExistence type="predicted"/>
<reference evidence="1 2" key="1">
    <citation type="submission" date="2024-01" db="EMBL/GenBank/DDBJ databases">
        <title>A draft genome for the cacao thread blight pathogen Marasmiellus scandens.</title>
        <authorList>
            <person name="Baruah I.K."/>
            <person name="Leung J."/>
            <person name="Bukari Y."/>
            <person name="Amoako-Attah I."/>
            <person name="Meinhardt L.W."/>
            <person name="Bailey B.A."/>
            <person name="Cohen S.P."/>
        </authorList>
    </citation>
    <scope>NUCLEOTIDE SEQUENCE [LARGE SCALE GENOMIC DNA]</scope>
    <source>
        <strain evidence="1 2">GH-19</strain>
    </source>
</reference>